<dbReference type="InterPro" id="IPR026444">
    <property type="entry name" value="Secre_tail"/>
</dbReference>
<dbReference type="Pfam" id="PF18962">
    <property type="entry name" value="Por_Secre_tail"/>
    <property type="match status" value="1"/>
</dbReference>
<dbReference type="Proteomes" id="UP000468650">
    <property type="component" value="Unassembled WGS sequence"/>
</dbReference>
<evidence type="ECO:0000256" key="1">
    <source>
        <dbReference type="ARBA" id="ARBA00022729"/>
    </source>
</evidence>
<protein>
    <submittedName>
        <fullName evidence="3">T9SS type A sorting domain-containing protein</fullName>
    </submittedName>
</protein>
<gene>
    <name evidence="3" type="ORF">F8C67_04320</name>
</gene>
<reference evidence="3 4" key="1">
    <citation type="submission" date="2019-09" db="EMBL/GenBank/DDBJ databases">
        <title>Genomes of family Cryomorphaceae.</title>
        <authorList>
            <person name="Bowman J.P."/>
        </authorList>
    </citation>
    <scope>NUCLEOTIDE SEQUENCE [LARGE SCALE GENOMIC DNA]</scope>
    <source>
        <strain evidence="3 4">LMG 25704</strain>
    </source>
</reference>
<dbReference type="RefSeq" id="WP_151666584.1">
    <property type="nucleotide sequence ID" value="NZ_WBVO01000002.1"/>
</dbReference>
<dbReference type="NCBIfam" id="TIGR04183">
    <property type="entry name" value="Por_Secre_tail"/>
    <property type="match status" value="1"/>
</dbReference>
<organism evidence="3 4">
    <name type="scientific">Phaeocystidibacter luteus</name>
    <dbReference type="NCBI Taxonomy" id="911197"/>
    <lineage>
        <taxon>Bacteria</taxon>
        <taxon>Pseudomonadati</taxon>
        <taxon>Bacteroidota</taxon>
        <taxon>Flavobacteriia</taxon>
        <taxon>Flavobacteriales</taxon>
        <taxon>Phaeocystidibacteraceae</taxon>
        <taxon>Phaeocystidibacter</taxon>
    </lineage>
</organism>
<keyword evidence="1" id="KW-0732">Signal</keyword>
<evidence type="ECO:0000259" key="2">
    <source>
        <dbReference type="Pfam" id="PF18962"/>
    </source>
</evidence>
<dbReference type="OrthoDB" id="849076at2"/>
<evidence type="ECO:0000313" key="4">
    <source>
        <dbReference type="Proteomes" id="UP000468650"/>
    </source>
</evidence>
<evidence type="ECO:0000313" key="3">
    <source>
        <dbReference type="EMBL" id="KAB2813916.1"/>
    </source>
</evidence>
<comment type="caution">
    <text evidence="3">The sequence shown here is derived from an EMBL/GenBank/DDBJ whole genome shotgun (WGS) entry which is preliminary data.</text>
</comment>
<dbReference type="EMBL" id="WBVO01000002">
    <property type="protein sequence ID" value="KAB2813916.1"/>
    <property type="molecule type" value="Genomic_DNA"/>
</dbReference>
<keyword evidence="4" id="KW-1185">Reference proteome</keyword>
<sequence>MNRVLLSLIWLPLSLMGQPDSVLVEEFNPVDSSWEDLSLWRYSYQDSLLIELKGYGRRTGQTGRRVLWTRTIYTYNGASDTLEIIKLRRRGGESELKMVERREFNREDESVVRYQDFYYENGSGSSGAFYWRHYSGEELTYVYRLSYIAFYNRWDGMLKQFDYDAEGRLISIGFCHSDDSITCLNGNHRYITISYTDTVIDQLTTYRTTISGYEKDRLVRYLDSNGNVLREVATTFHEYAGWLPKWDYIFEYDDEGRVKHKYSYFQGSSNPSRRETYYYTDPPPPLLNRGIVFPNPTRDYFTLELLETARGQVQVIDALGRVVFSSNISSDRLEINATSWDEGCYILRLLSDERTKVWRVIKD</sequence>
<accession>A0A6N6RIW8</accession>
<dbReference type="AlphaFoldDB" id="A0A6N6RIW8"/>
<name>A0A6N6RIW8_9FLAO</name>
<proteinExistence type="predicted"/>
<feature type="domain" description="Secretion system C-terminal sorting" evidence="2">
    <location>
        <begin position="292"/>
        <end position="357"/>
    </location>
</feature>